<feature type="compositionally biased region" description="Polar residues" evidence="1">
    <location>
        <begin position="299"/>
        <end position="317"/>
    </location>
</feature>
<keyword evidence="3" id="KW-1185">Reference proteome</keyword>
<feature type="region of interest" description="Disordered" evidence="1">
    <location>
        <begin position="297"/>
        <end position="349"/>
    </location>
</feature>
<name>A0A166N6D7_9EURO</name>
<proteinExistence type="predicted"/>
<gene>
    <name evidence="2" type="ORF">AAP_05226</name>
</gene>
<dbReference type="EMBL" id="AZGZ01000029">
    <property type="protein sequence ID" value="KZZ87960.1"/>
    <property type="molecule type" value="Genomic_DNA"/>
</dbReference>
<protein>
    <submittedName>
        <fullName evidence="2">Uncharacterized protein</fullName>
    </submittedName>
</protein>
<dbReference type="VEuPathDB" id="FungiDB:AAP_05226"/>
<accession>A0A166N6D7</accession>
<feature type="compositionally biased region" description="Basic and acidic residues" evidence="1">
    <location>
        <begin position="329"/>
        <end position="344"/>
    </location>
</feature>
<dbReference type="AlphaFoldDB" id="A0A166N6D7"/>
<dbReference type="OrthoDB" id="5343576at2759"/>
<evidence type="ECO:0000313" key="2">
    <source>
        <dbReference type="EMBL" id="KZZ87960.1"/>
    </source>
</evidence>
<organism evidence="2 3">
    <name type="scientific">Ascosphaera apis ARSEF 7405</name>
    <dbReference type="NCBI Taxonomy" id="392613"/>
    <lineage>
        <taxon>Eukaryota</taxon>
        <taxon>Fungi</taxon>
        <taxon>Dikarya</taxon>
        <taxon>Ascomycota</taxon>
        <taxon>Pezizomycotina</taxon>
        <taxon>Eurotiomycetes</taxon>
        <taxon>Eurotiomycetidae</taxon>
        <taxon>Onygenales</taxon>
        <taxon>Ascosphaeraceae</taxon>
        <taxon>Ascosphaera</taxon>
    </lineage>
</organism>
<sequence length="497" mass="55068">MSFVATLPPRSEQERQIIALAEGFGALLRSSQKFAVLEKELRSRLSLAREEYINLLNKLGDRTAHEIHVCEKLHPDNIQSTTVSVPLDVTQWISPAEEASIISPVEVKAISRGVQTWRRVGGVVAANGSRVISNAMEKDFTTVGTQGKLHCPFAAPNNKPEQGNSRDTCGRADLDPIRAQREADAPSSVGMPSVNGSTVTPRCPIRYLENHSPEEVAQYFESHKHDLPRSHAICIQRYQKDSQSLRQIDQKYGNMVTMIQGLGQYHKPYLEGDDKELEEKKDAAVGSDMARIRNWADDVNNQSGSTLNVDANDGNLQSDRDFEVDEDDERKSHFERQPLREVRLGESPSRPWGIHIPLSHRISPAGRLPDTNEQVKAPQSVTEPEPHIPNKSKPLQCPFSGGKIKQENATMNIEKATDERQPDRRTSSAAAKPPAPENPAPTKPERETNLPEHITAQPVVNPSASAMVFNGPVFFGFSADDTAALLQRFSTSSESFK</sequence>
<feature type="compositionally biased region" description="Basic and acidic residues" evidence="1">
    <location>
        <begin position="415"/>
        <end position="426"/>
    </location>
</feature>
<reference evidence="2 3" key="1">
    <citation type="journal article" date="2016" name="Genome Biol. Evol.">
        <title>Divergent and convergent evolution of fungal pathogenicity.</title>
        <authorList>
            <person name="Shang Y."/>
            <person name="Xiao G."/>
            <person name="Zheng P."/>
            <person name="Cen K."/>
            <person name="Zhan S."/>
            <person name="Wang C."/>
        </authorList>
    </citation>
    <scope>NUCLEOTIDE SEQUENCE [LARGE SCALE GENOMIC DNA]</scope>
    <source>
        <strain evidence="2 3">ARSEF 7405</strain>
    </source>
</reference>
<feature type="region of interest" description="Disordered" evidence="1">
    <location>
        <begin position="361"/>
        <end position="458"/>
    </location>
</feature>
<feature type="compositionally biased region" description="Pro residues" evidence="1">
    <location>
        <begin position="433"/>
        <end position="442"/>
    </location>
</feature>
<feature type="compositionally biased region" description="Polar residues" evidence="1">
    <location>
        <begin position="371"/>
        <end position="382"/>
    </location>
</feature>
<evidence type="ECO:0000256" key="1">
    <source>
        <dbReference type="SAM" id="MobiDB-lite"/>
    </source>
</evidence>
<comment type="caution">
    <text evidence="2">The sequence shown here is derived from an EMBL/GenBank/DDBJ whole genome shotgun (WGS) entry which is preliminary data.</text>
</comment>
<evidence type="ECO:0000313" key="3">
    <source>
        <dbReference type="Proteomes" id="UP000242877"/>
    </source>
</evidence>
<dbReference type="Proteomes" id="UP000242877">
    <property type="component" value="Unassembled WGS sequence"/>
</dbReference>